<keyword evidence="3" id="KW-0472">Membrane</keyword>
<feature type="compositionally biased region" description="Polar residues" evidence="2">
    <location>
        <begin position="139"/>
        <end position="148"/>
    </location>
</feature>
<keyword evidence="3" id="KW-1133">Transmembrane helix</keyword>
<evidence type="ECO:0000256" key="2">
    <source>
        <dbReference type="SAM" id="MobiDB-lite"/>
    </source>
</evidence>
<dbReference type="Gene3D" id="2.40.420.20">
    <property type="match status" value="1"/>
</dbReference>
<dbReference type="InterPro" id="IPR058649">
    <property type="entry name" value="CzcB_C"/>
</dbReference>
<evidence type="ECO:0000313" key="6">
    <source>
        <dbReference type="EMBL" id="ACK69404.1"/>
    </source>
</evidence>
<dbReference type="RefSeq" id="WP_012598351.1">
    <property type="nucleotide sequence ID" value="NC_011729.1"/>
</dbReference>
<feature type="transmembrane region" description="Helical" evidence="3">
    <location>
        <begin position="189"/>
        <end position="212"/>
    </location>
</feature>
<feature type="chain" id="PRO_5002856190" evidence="4">
    <location>
        <begin position="26"/>
        <end position="223"/>
    </location>
</feature>
<organism evidence="6 7">
    <name type="scientific">Gloeothece citriformis (strain PCC 7424)</name>
    <name type="common">Cyanothece sp. (strain PCC 7424)</name>
    <dbReference type="NCBI Taxonomy" id="65393"/>
    <lineage>
        <taxon>Bacteria</taxon>
        <taxon>Bacillati</taxon>
        <taxon>Cyanobacteriota</taxon>
        <taxon>Cyanophyceae</taxon>
        <taxon>Oscillatoriophycideae</taxon>
        <taxon>Chroococcales</taxon>
        <taxon>Aphanothecaceae</taxon>
        <taxon>Gloeothece</taxon>
        <taxon>Gloeothece citriformis</taxon>
    </lineage>
</organism>
<dbReference type="Pfam" id="PF25975">
    <property type="entry name" value="CzcB_C"/>
    <property type="match status" value="1"/>
</dbReference>
<dbReference type="PANTHER" id="PTHR30097">
    <property type="entry name" value="CATION EFFLUX SYSTEM PROTEIN CUSB"/>
    <property type="match status" value="1"/>
</dbReference>
<dbReference type="GO" id="GO:0060003">
    <property type="term" value="P:copper ion export"/>
    <property type="evidence" value="ECO:0007669"/>
    <property type="project" value="TreeGrafter"/>
</dbReference>
<dbReference type="InterPro" id="IPR051909">
    <property type="entry name" value="MFP_Cation_Efflux"/>
</dbReference>
<accession>B7KIJ8</accession>
<feature type="region of interest" description="Disordered" evidence="2">
    <location>
        <begin position="133"/>
        <end position="187"/>
    </location>
</feature>
<sequence>MRHQNKPLLKALLITTLLLSVQKVALSHVGHGDEFQATGGIERVQVNAQTDSMLGIVVEPIEQAAPDGVGVMIPSSAVVDANDKQLVFVQYENFYEPVEVTTGATQGDLIQVTKELSIGEKLVTQGSLSLYAESRKTQTSEPSIVSEQTPKDEAHQKADAQGIPHSHDASGNLVENSQSETTPESNKSGMGIVAAVGGGAALLIGAIAIIGGRKKKRIFSNKR</sequence>
<evidence type="ECO:0000259" key="5">
    <source>
        <dbReference type="Pfam" id="PF25975"/>
    </source>
</evidence>
<dbReference type="STRING" id="65393.PCC7424_0948"/>
<feature type="compositionally biased region" description="Polar residues" evidence="2">
    <location>
        <begin position="173"/>
        <end position="187"/>
    </location>
</feature>
<keyword evidence="3" id="KW-0812">Transmembrane</keyword>
<evidence type="ECO:0000256" key="4">
    <source>
        <dbReference type="SAM" id="SignalP"/>
    </source>
</evidence>
<evidence type="ECO:0000256" key="3">
    <source>
        <dbReference type="SAM" id="Phobius"/>
    </source>
</evidence>
<dbReference type="KEGG" id="cyc:PCC7424_0948"/>
<feature type="compositionally biased region" description="Basic and acidic residues" evidence="2">
    <location>
        <begin position="149"/>
        <end position="158"/>
    </location>
</feature>
<feature type="domain" description="CzcB-like C-terminal circularly permuted SH3-like" evidence="5">
    <location>
        <begin position="71"/>
        <end position="128"/>
    </location>
</feature>
<proteinExistence type="predicted"/>
<gene>
    <name evidence="6" type="ordered locus">PCC7424_0948</name>
</gene>
<dbReference type="EMBL" id="CP001291">
    <property type="protein sequence ID" value="ACK69404.1"/>
    <property type="molecule type" value="Genomic_DNA"/>
</dbReference>
<feature type="signal peptide" evidence="4">
    <location>
        <begin position="1"/>
        <end position="25"/>
    </location>
</feature>
<dbReference type="Proteomes" id="UP000002384">
    <property type="component" value="Chromosome"/>
</dbReference>
<evidence type="ECO:0000313" key="7">
    <source>
        <dbReference type="Proteomes" id="UP000002384"/>
    </source>
</evidence>
<keyword evidence="7" id="KW-1185">Reference proteome</keyword>
<dbReference type="eggNOG" id="COG0845">
    <property type="taxonomic scope" value="Bacteria"/>
</dbReference>
<dbReference type="GO" id="GO:0015679">
    <property type="term" value="P:plasma membrane copper ion transport"/>
    <property type="evidence" value="ECO:0007669"/>
    <property type="project" value="TreeGrafter"/>
</dbReference>
<name>B7KIJ8_GLOC7</name>
<dbReference type="OrthoDB" id="422554at2"/>
<evidence type="ECO:0000256" key="1">
    <source>
        <dbReference type="ARBA" id="ARBA00022448"/>
    </source>
</evidence>
<reference evidence="7" key="1">
    <citation type="journal article" date="2011" name="MBio">
        <title>Novel metabolic attributes of the genus Cyanothece, comprising a group of unicellular nitrogen-fixing Cyanobacteria.</title>
        <authorList>
            <person name="Bandyopadhyay A."/>
            <person name="Elvitigala T."/>
            <person name="Welsh E."/>
            <person name="Stockel J."/>
            <person name="Liberton M."/>
            <person name="Min H."/>
            <person name="Sherman L.A."/>
            <person name="Pakrasi H.B."/>
        </authorList>
    </citation>
    <scope>NUCLEOTIDE SEQUENCE [LARGE SCALE GENOMIC DNA]</scope>
    <source>
        <strain evidence="7">PCC 7424</strain>
    </source>
</reference>
<dbReference type="PANTHER" id="PTHR30097:SF4">
    <property type="entry name" value="SLR6042 PROTEIN"/>
    <property type="match status" value="1"/>
</dbReference>
<keyword evidence="1" id="KW-0813">Transport</keyword>
<protein>
    <submittedName>
        <fullName evidence="6">Cation efflux system protein involved in nickel and cobalt tolerance</fullName>
    </submittedName>
</protein>
<dbReference type="HOGENOM" id="CLU_1319160_0_0_3"/>
<dbReference type="GO" id="GO:0030313">
    <property type="term" value="C:cell envelope"/>
    <property type="evidence" value="ECO:0007669"/>
    <property type="project" value="TreeGrafter"/>
</dbReference>
<keyword evidence="4" id="KW-0732">Signal</keyword>
<dbReference type="AlphaFoldDB" id="B7KIJ8"/>